<sequence>MTEKRKSWVCIATKTRVFINFIYRFYSKDFESLPPLILIIIIKNEEKIQFCRRSPILNRKVSRKISYWRRYSEAVTRGKMRYPKSGSQG</sequence>
<dbReference type="AlphaFoldDB" id="A0A5P8W9F9"/>
<name>A0A5P8W9F9_9NOSO</name>
<dbReference type="EMBL" id="CP045226">
    <property type="protein sequence ID" value="QFS49294.1"/>
    <property type="molecule type" value="Genomic_DNA"/>
</dbReference>
<dbReference type="Proteomes" id="UP000326678">
    <property type="component" value="Chromosome Gxm1"/>
</dbReference>
<keyword evidence="2" id="KW-1185">Reference proteome</keyword>
<evidence type="ECO:0000313" key="1">
    <source>
        <dbReference type="EMBL" id="QFS49294.1"/>
    </source>
</evidence>
<evidence type="ECO:0000313" key="2">
    <source>
        <dbReference type="Proteomes" id="UP000326678"/>
    </source>
</evidence>
<reference evidence="1 2" key="1">
    <citation type="submission" date="2019-10" db="EMBL/GenBank/DDBJ databases">
        <title>Genomic and transcriptomic insights into the perfect genentic adaptation of a filamentous nitrogen-fixing cyanobacterium to rice fields.</title>
        <authorList>
            <person name="Chen Z."/>
        </authorList>
    </citation>
    <scope>NUCLEOTIDE SEQUENCE [LARGE SCALE GENOMIC DNA]</scope>
    <source>
        <strain evidence="1">CCNUC1</strain>
    </source>
</reference>
<protein>
    <submittedName>
        <fullName evidence="1">Uncharacterized protein</fullName>
    </submittedName>
</protein>
<organism evidence="1 2">
    <name type="scientific">Nostoc sphaeroides CCNUC1</name>
    <dbReference type="NCBI Taxonomy" id="2653204"/>
    <lineage>
        <taxon>Bacteria</taxon>
        <taxon>Bacillati</taxon>
        <taxon>Cyanobacteriota</taxon>
        <taxon>Cyanophyceae</taxon>
        <taxon>Nostocales</taxon>
        <taxon>Nostocaceae</taxon>
        <taxon>Nostoc</taxon>
    </lineage>
</organism>
<dbReference type="KEGG" id="nsh:GXM_06788"/>
<proteinExistence type="predicted"/>
<accession>A0A5P8W9F9</accession>
<gene>
    <name evidence="1" type="ORF">GXM_06788</name>
</gene>